<reference evidence="4 5" key="1">
    <citation type="submission" date="2023-11" db="EMBL/GenBank/DDBJ databases">
        <title>Halocaridina rubra genome assembly.</title>
        <authorList>
            <person name="Smith C."/>
        </authorList>
    </citation>
    <scope>NUCLEOTIDE SEQUENCE [LARGE SCALE GENOMIC DNA]</scope>
    <source>
        <strain evidence="4">EP-1</strain>
        <tissue evidence="4">Whole</tissue>
    </source>
</reference>
<feature type="signal peptide" evidence="3">
    <location>
        <begin position="1"/>
        <end position="25"/>
    </location>
</feature>
<dbReference type="Proteomes" id="UP001381693">
    <property type="component" value="Unassembled WGS sequence"/>
</dbReference>
<feature type="transmembrane region" description="Helical" evidence="2">
    <location>
        <begin position="126"/>
        <end position="145"/>
    </location>
</feature>
<evidence type="ECO:0000256" key="1">
    <source>
        <dbReference type="SAM" id="MobiDB-lite"/>
    </source>
</evidence>
<keyword evidence="2" id="KW-0812">Transmembrane</keyword>
<feature type="chain" id="PRO_5042935696" evidence="3">
    <location>
        <begin position="26"/>
        <end position="385"/>
    </location>
</feature>
<name>A0AAN9A7P0_HALRR</name>
<sequence length="385" mass="42361">METFSTKMLFMYFVTMNLLLLPASGLELPDLACDTLKDCQEPPWTAPFPSCHENKCICARGTCLIYTTSDPDFLFYCGICGSLGSQCNDSVICDVQKCGNDNFCHCNQGRVYRELCVIYEPIPTSISSVVLIVVLAILLIFLKLFKSRHTIREYWCNRCSDNNSDQSTVVGFNPNSYGKSAAYTITNSAFMVNSEDSDIEWALELSRRMSQGSEEWLSLEIHNHSSSSSSNSRNQTSSRSRRPYHSRILEALSEPGPSGTQNNRTSQRRSIESSSSSTSSSFRQRISQCSSTSSSIPTNFSSRNSPRARRVMFSSGSEIRRASHLAQSNIQHANPVSRSSSSSTSSMTSMSSSSDISGRSNRTSGSYDASESSNGISSLSSSSEL</sequence>
<organism evidence="4 5">
    <name type="scientific">Halocaridina rubra</name>
    <name type="common">Hawaiian red shrimp</name>
    <dbReference type="NCBI Taxonomy" id="373956"/>
    <lineage>
        <taxon>Eukaryota</taxon>
        <taxon>Metazoa</taxon>
        <taxon>Ecdysozoa</taxon>
        <taxon>Arthropoda</taxon>
        <taxon>Crustacea</taxon>
        <taxon>Multicrustacea</taxon>
        <taxon>Malacostraca</taxon>
        <taxon>Eumalacostraca</taxon>
        <taxon>Eucarida</taxon>
        <taxon>Decapoda</taxon>
        <taxon>Pleocyemata</taxon>
        <taxon>Caridea</taxon>
        <taxon>Atyoidea</taxon>
        <taxon>Atyidae</taxon>
        <taxon>Halocaridina</taxon>
    </lineage>
</organism>
<proteinExistence type="predicted"/>
<dbReference type="AlphaFoldDB" id="A0AAN9A7P0"/>
<accession>A0AAN9A7P0</accession>
<feature type="compositionally biased region" description="Low complexity" evidence="1">
    <location>
        <begin position="337"/>
        <end position="385"/>
    </location>
</feature>
<keyword evidence="2" id="KW-0472">Membrane</keyword>
<protein>
    <submittedName>
        <fullName evidence="4">Uncharacterized protein</fullName>
    </submittedName>
</protein>
<keyword evidence="2" id="KW-1133">Transmembrane helix</keyword>
<keyword evidence="3" id="KW-0732">Signal</keyword>
<keyword evidence="5" id="KW-1185">Reference proteome</keyword>
<evidence type="ECO:0000313" key="5">
    <source>
        <dbReference type="Proteomes" id="UP001381693"/>
    </source>
</evidence>
<evidence type="ECO:0000256" key="3">
    <source>
        <dbReference type="SAM" id="SignalP"/>
    </source>
</evidence>
<feature type="compositionally biased region" description="Low complexity" evidence="1">
    <location>
        <begin position="272"/>
        <end position="305"/>
    </location>
</feature>
<feature type="region of interest" description="Disordered" evidence="1">
    <location>
        <begin position="222"/>
        <end position="385"/>
    </location>
</feature>
<feature type="compositionally biased region" description="Low complexity" evidence="1">
    <location>
        <begin position="225"/>
        <end position="238"/>
    </location>
</feature>
<gene>
    <name evidence="4" type="ORF">SK128_015400</name>
</gene>
<evidence type="ECO:0000313" key="4">
    <source>
        <dbReference type="EMBL" id="KAK7077244.1"/>
    </source>
</evidence>
<feature type="compositionally biased region" description="Polar residues" evidence="1">
    <location>
        <begin position="325"/>
        <end position="336"/>
    </location>
</feature>
<evidence type="ECO:0000256" key="2">
    <source>
        <dbReference type="SAM" id="Phobius"/>
    </source>
</evidence>
<dbReference type="EMBL" id="JAXCGZ010009449">
    <property type="protein sequence ID" value="KAK7077244.1"/>
    <property type="molecule type" value="Genomic_DNA"/>
</dbReference>
<comment type="caution">
    <text evidence="4">The sequence shown here is derived from an EMBL/GenBank/DDBJ whole genome shotgun (WGS) entry which is preliminary data.</text>
</comment>